<dbReference type="GO" id="GO:0006355">
    <property type="term" value="P:regulation of DNA-templated transcription"/>
    <property type="evidence" value="ECO:0007669"/>
    <property type="project" value="UniProtKB-ARBA"/>
</dbReference>
<evidence type="ECO:0000256" key="1">
    <source>
        <dbReference type="ARBA" id="ARBA00004123"/>
    </source>
</evidence>
<keyword evidence="3" id="KW-0805">Transcription regulation</keyword>
<evidence type="ECO:0000256" key="3">
    <source>
        <dbReference type="ARBA" id="ARBA00023015"/>
    </source>
</evidence>
<feature type="coiled-coil region" evidence="7">
    <location>
        <begin position="288"/>
        <end position="330"/>
    </location>
</feature>
<dbReference type="PROSITE" id="PS51294">
    <property type="entry name" value="HTH_MYB"/>
    <property type="match status" value="2"/>
</dbReference>
<dbReference type="AlphaFoldDB" id="Q84NB7"/>
<dbReference type="SMART" id="SM00717">
    <property type="entry name" value="SANT"/>
    <property type="match status" value="2"/>
</dbReference>
<dbReference type="GO" id="GO:0003677">
    <property type="term" value="F:DNA binding"/>
    <property type="evidence" value="ECO:0007669"/>
    <property type="project" value="UniProtKB-KW"/>
</dbReference>
<evidence type="ECO:0000259" key="10">
    <source>
        <dbReference type="PROSITE" id="PS51294"/>
    </source>
</evidence>
<proteinExistence type="evidence at transcript level"/>
<reference evidence="11" key="1">
    <citation type="submission" date="2003-02" db="EMBL/GenBank/DDBJ databases">
        <title>EcPhan, a phantastica-like gene from Eschscholzia californica.</title>
        <authorList>
            <person name="Gleissberg S."/>
            <person name="Chen J.-J."/>
            <person name="Sinha N."/>
        </authorList>
    </citation>
    <scope>NUCLEOTIDE SEQUENCE</scope>
</reference>
<evidence type="ECO:0000256" key="5">
    <source>
        <dbReference type="ARBA" id="ARBA00023163"/>
    </source>
</evidence>
<keyword evidence="7" id="KW-0175">Coiled coil</keyword>
<dbReference type="CDD" id="cd00167">
    <property type="entry name" value="SANT"/>
    <property type="match status" value="2"/>
</dbReference>
<dbReference type="InterPro" id="IPR001005">
    <property type="entry name" value="SANT/Myb"/>
</dbReference>
<feature type="domain" description="HTH myb-type" evidence="10">
    <location>
        <begin position="54"/>
        <end position="108"/>
    </location>
</feature>
<dbReference type="EMBL" id="AY228766">
    <property type="protein sequence ID" value="AAO49809.1"/>
    <property type="molecule type" value="mRNA"/>
</dbReference>
<protein>
    <submittedName>
        <fullName evidence="11">Phantastica-like MYB protein</fullName>
    </submittedName>
</protein>
<accession>Q84NB7</accession>
<feature type="domain" description="Myb-like" evidence="9">
    <location>
        <begin position="1"/>
        <end position="53"/>
    </location>
</feature>
<keyword evidence="2" id="KW-0677">Repeat</keyword>
<dbReference type="PANTHER" id="PTHR47214">
    <property type="entry name" value="PROTEIN ROUGH SHEATH 2 HOMOLOG"/>
    <property type="match status" value="1"/>
</dbReference>
<name>Q84NB7_ESCCA</name>
<dbReference type="SUPFAM" id="SSF46689">
    <property type="entry name" value="Homeodomain-like"/>
    <property type="match status" value="1"/>
</dbReference>
<dbReference type="Gene3D" id="1.10.10.60">
    <property type="entry name" value="Homeodomain-like"/>
    <property type="match status" value="2"/>
</dbReference>
<dbReference type="Pfam" id="PF13921">
    <property type="entry name" value="Myb_DNA-bind_6"/>
    <property type="match status" value="2"/>
</dbReference>
<dbReference type="InterPro" id="IPR052844">
    <property type="entry name" value="Leaf_Dev_Regulator"/>
</dbReference>
<keyword evidence="6" id="KW-0539">Nucleus</keyword>
<sequence>MKERQRWRAEEDALLRAYVKQYGPREWNLVSQRMNTHLDRDAKSCLERWKNYLKPGIKKGSLTEEEQRLVIRLQAKHGNKWKKIAAEVPGRTAKRLGKWWEVFKEKQQREQKETSKTIDPIEEGKYDQILETFAEKLVKERPNPPLYMGTSNGGYLQSNAATVPPPTLLPPWLSSSSAPPTTSSPPSVTLTLSPSTIAPCTSMSWLQPDRGGNDSNPSLVLGNFPPTHVPVPPSGGDRLMVPDLVECCRELEESHRALVAHKKEAAWRLKRVELQLESEKACRRREKMEEIEMKVRALREEQKVTLDRMEADYRDQLAGLRRDAEAKEQKLADQWAAKHLRLMKFLEQIGCRPPSEPSGR</sequence>
<dbReference type="InterPro" id="IPR009057">
    <property type="entry name" value="Homeodomain-like_sf"/>
</dbReference>
<dbReference type="GO" id="GO:0005634">
    <property type="term" value="C:nucleus"/>
    <property type="evidence" value="ECO:0007669"/>
    <property type="project" value="UniProtKB-SubCell"/>
</dbReference>
<dbReference type="FunFam" id="1.10.10.60:FF:000449">
    <property type="entry name" value="MYB-related transcription factor"/>
    <property type="match status" value="1"/>
</dbReference>
<evidence type="ECO:0000256" key="7">
    <source>
        <dbReference type="SAM" id="Coils"/>
    </source>
</evidence>
<keyword evidence="4" id="KW-0238">DNA-binding</keyword>
<feature type="domain" description="HTH myb-type" evidence="10">
    <location>
        <begin position="1"/>
        <end position="53"/>
    </location>
</feature>
<comment type="subcellular location">
    <subcellularLocation>
        <location evidence="1">Nucleus</location>
    </subcellularLocation>
</comment>
<dbReference type="PANTHER" id="PTHR47214:SF3">
    <property type="entry name" value="TRANSCRIPTION FACTOR AS1"/>
    <property type="match status" value="1"/>
</dbReference>
<evidence type="ECO:0000313" key="11">
    <source>
        <dbReference type="EMBL" id="AAO49809.1"/>
    </source>
</evidence>
<evidence type="ECO:0000256" key="6">
    <source>
        <dbReference type="ARBA" id="ARBA00023242"/>
    </source>
</evidence>
<evidence type="ECO:0000256" key="2">
    <source>
        <dbReference type="ARBA" id="ARBA00022737"/>
    </source>
</evidence>
<keyword evidence="5" id="KW-0804">Transcription</keyword>
<organism evidence="11">
    <name type="scientific">Eschscholzia californica subsp. californica</name>
    <dbReference type="NCBI Taxonomy" id="222997"/>
    <lineage>
        <taxon>Eukaryota</taxon>
        <taxon>Viridiplantae</taxon>
        <taxon>Streptophyta</taxon>
        <taxon>Embryophyta</taxon>
        <taxon>Tracheophyta</taxon>
        <taxon>Spermatophyta</taxon>
        <taxon>Magnoliopsida</taxon>
        <taxon>Ranunculales</taxon>
        <taxon>Papaveraceae</taxon>
        <taxon>Papaveroideae</taxon>
        <taxon>Eschscholzia</taxon>
    </lineage>
</organism>
<gene>
    <name evidence="11" type="primary">Phan</name>
</gene>
<evidence type="ECO:0000259" key="9">
    <source>
        <dbReference type="PROSITE" id="PS50090"/>
    </source>
</evidence>
<dbReference type="PROSITE" id="PS50090">
    <property type="entry name" value="MYB_LIKE"/>
    <property type="match status" value="2"/>
</dbReference>
<feature type="region of interest" description="Disordered" evidence="8">
    <location>
        <begin position="171"/>
        <end position="192"/>
    </location>
</feature>
<feature type="domain" description="Myb-like" evidence="9">
    <location>
        <begin position="54"/>
        <end position="104"/>
    </location>
</feature>
<evidence type="ECO:0000256" key="8">
    <source>
        <dbReference type="SAM" id="MobiDB-lite"/>
    </source>
</evidence>
<dbReference type="InterPro" id="IPR017930">
    <property type="entry name" value="Myb_dom"/>
</dbReference>
<evidence type="ECO:0000256" key="4">
    <source>
        <dbReference type="ARBA" id="ARBA00023125"/>
    </source>
</evidence>